<dbReference type="EnsemblPlants" id="OB04G15620.1">
    <property type="protein sequence ID" value="OB04G15620.1"/>
    <property type="gene ID" value="OB04G15620"/>
</dbReference>
<proteinExistence type="predicted"/>
<accession>J3LWN7</accession>
<keyword evidence="2" id="KW-1185">Reference proteome</keyword>
<reference evidence="1" key="2">
    <citation type="submission" date="2013-04" db="UniProtKB">
        <authorList>
            <consortium name="EnsemblPlants"/>
        </authorList>
    </citation>
    <scope>IDENTIFICATION</scope>
</reference>
<name>J3LWN7_ORYBR</name>
<dbReference type="AlphaFoldDB" id="J3LWN7"/>
<reference evidence="1" key="1">
    <citation type="journal article" date="2013" name="Nat. Commun.">
        <title>Whole-genome sequencing of Oryza brachyantha reveals mechanisms underlying Oryza genome evolution.</title>
        <authorList>
            <person name="Chen J."/>
            <person name="Huang Q."/>
            <person name="Gao D."/>
            <person name="Wang J."/>
            <person name="Lang Y."/>
            <person name="Liu T."/>
            <person name="Li B."/>
            <person name="Bai Z."/>
            <person name="Luis Goicoechea J."/>
            <person name="Liang C."/>
            <person name="Chen C."/>
            <person name="Zhang W."/>
            <person name="Sun S."/>
            <person name="Liao Y."/>
            <person name="Zhang X."/>
            <person name="Yang L."/>
            <person name="Song C."/>
            <person name="Wang M."/>
            <person name="Shi J."/>
            <person name="Liu G."/>
            <person name="Liu J."/>
            <person name="Zhou H."/>
            <person name="Zhou W."/>
            <person name="Yu Q."/>
            <person name="An N."/>
            <person name="Chen Y."/>
            <person name="Cai Q."/>
            <person name="Wang B."/>
            <person name="Liu B."/>
            <person name="Min J."/>
            <person name="Huang Y."/>
            <person name="Wu H."/>
            <person name="Li Z."/>
            <person name="Zhang Y."/>
            <person name="Yin Y."/>
            <person name="Song W."/>
            <person name="Jiang J."/>
            <person name="Jackson S.A."/>
            <person name="Wing R.A."/>
            <person name="Wang J."/>
            <person name="Chen M."/>
        </authorList>
    </citation>
    <scope>NUCLEOTIDE SEQUENCE [LARGE SCALE GENOMIC DNA]</scope>
    <source>
        <strain evidence="1">cv. IRGC 101232</strain>
    </source>
</reference>
<sequence>MSRVSTCRTRLLRVAAPHFLTPLMRIRPVSRTYVHALHAARLRHCPCPPVSAIARVHPAFAIAACRRLHYHLPAFADVALCVATLRTRRSVSHASTAFAFRCASRTSA</sequence>
<protein>
    <submittedName>
        <fullName evidence="1">Uncharacterized protein</fullName>
    </submittedName>
</protein>
<dbReference type="Proteomes" id="UP000006038">
    <property type="component" value="Chromosome 4"/>
</dbReference>
<dbReference type="Gramene" id="OB04G15620.1">
    <property type="protein sequence ID" value="OB04G15620.1"/>
    <property type="gene ID" value="OB04G15620"/>
</dbReference>
<dbReference type="HOGENOM" id="CLU_2201024_0_0_1"/>
<evidence type="ECO:0000313" key="1">
    <source>
        <dbReference type="EnsemblPlants" id="OB04G15620.1"/>
    </source>
</evidence>
<organism evidence="1">
    <name type="scientific">Oryza brachyantha</name>
    <name type="common">malo sina</name>
    <dbReference type="NCBI Taxonomy" id="4533"/>
    <lineage>
        <taxon>Eukaryota</taxon>
        <taxon>Viridiplantae</taxon>
        <taxon>Streptophyta</taxon>
        <taxon>Embryophyta</taxon>
        <taxon>Tracheophyta</taxon>
        <taxon>Spermatophyta</taxon>
        <taxon>Magnoliopsida</taxon>
        <taxon>Liliopsida</taxon>
        <taxon>Poales</taxon>
        <taxon>Poaceae</taxon>
        <taxon>BOP clade</taxon>
        <taxon>Oryzoideae</taxon>
        <taxon>Oryzeae</taxon>
        <taxon>Oryzinae</taxon>
        <taxon>Oryza</taxon>
    </lineage>
</organism>
<evidence type="ECO:0000313" key="2">
    <source>
        <dbReference type="Proteomes" id="UP000006038"/>
    </source>
</evidence>